<dbReference type="GO" id="GO:0005835">
    <property type="term" value="C:fatty acid synthase complex"/>
    <property type="evidence" value="ECO:0007669"/>
    <property type="project" value="UniProtKB-UniRule"/>
</dbReference>
<evidence type="ECO:0000256" key="7">
    <source>
        <dbReference type="ARBA" id="ARBA00023027"/>
    </source>
</evidence>
<dbReference type="FunFam" id="3.20.20.70:FF:000078">
    <property type="entry name" value="Fatty acid synthase beta subunit dehydratase"/>
    <property type="match status" value="1"/>
</dbReference>
<dbReference type="Proteomes" id="UP000250140">
    <property type="component" value="Unassembled WGS sequence"/>
</dbReference>
<dbReference type="GO" id="GO:0004313">
    <property type="term" value="F:[acyl-carrier-protein] S-acetyltransferase activity"/>
    <property type="evidence" value="ECO:0007669"/>
    <property type="project" value="UniProtKB-EC"/>
</dbReference>
<feature type="domain" description="Malonyl-CoA:ACP transacylase (MAT)" evidence="18">
    <location>
        <begin position="1601"/>
        <end position="1910"/>
    </location>
</feature>
<dbReference type="PANTHER" id="PTHR10982:SF21">
    <property type="entry name" value="FATTY ACID SYNTHASE SUBUNIT BETA"/>
    <property type="match status" value="1"/>
</dbReference>
<dbReference type="Pfam" id="PF17951">
    <property type="entry name" value="FAS_meander"/>
    <property type="match status" value="1"/>
</dbReference>
<accession>A0A8E2JTL1</accession>
<dbReference type="Gene3D" id="3.10.129.10">
    <property type="entry name" value="Hotdog Thioesterase"/>
    <property type="match status" value="1"/>
</dbReference>
<dbReference type="CDD" id="cd03447">
    <property type="entry name" value="FAS_MaoC"/>
    <property type="match status" value="1"/>
</dbReference>
<dbReference type="PANTHER" id="PTHR10982">
    <property type="entry name" value="MALONYL COA-ACYL CARRIER PROTEIN TRANSACYLASE"/>
    <property type="match status" value="1"/>
</dbReference>
<evidence type="ECO:0000256" key="10">
    <source>
        <dbReference type="ARBA" id="ARBA00033756"/>
    </source>
</evidence>
<comment type="catalytic activity">
    <reaction evidence="12">
        <text>holo-[ACP] + malonyl-CoA = malonyl-[ACP] + CoA</text>
        <dbReference type="Rhea" id="RHEA:41792"/>
        <dbReference type="Rhea" id="RHEA-COMP:9623"/>
        <dbReference type="Rhea" id="RHEA-COMP:9685"/>
        <dbReference type="ChEBI" id="CHEBI:57287"/>
        <dbReference type="ChEBI" id="CHEBI:57384"/>
        <dbReference type="ChEBI" id="CHEBI:64479"/>
        <dbReference type="ChEBI" id="CHEBI:78449"/>
        <dbReference type="EC" id="2.3.1.39"/>
    </reaction>
</comment>
<evidence type="ECO:0000256" key="4">
    <source>
        <dbReference type="ARBA" id="ARBA00022801"/>
    </source>
</evidence>
<dbReference type="InterPro" id="IPR050830">
    <property type="entry name" value="Fungal_FAS"/>
</dbReference>
<dbReference type="SUPFAM" id="SSF51412">
    <property type="entry name" value="Inosine monophosphate dehydrogenase (IMPDH)"/>
    <property type="match status" value="1"/>
</dbReference>
<organism evidence="19 20">
    <name type="scientific">Glonium stellatum</name>
    <dbReference type="NCBI Taxonomy" id="574774"/>
    <lineage>
        <taxon>Eukaryota</taxon>
        <taxon>Fungi</taxon>
        <taxon>Dikarya</taxon>
        <taxon>Ascomycota</taxon>
        <taxon>Pezizomycotina</taxon>
        <taxon>Dothideomycetes</taxon>
        <taxon>Pleosporomycetidae</taxon>
        <taxon>Gloniales</taxon>
        <taxon>Gloniaceae</taxon>
        <taxon>Glonium</taxon>
    </lineage>
</organism>
<dbReference type="Pfam" id="PF16073">
    <property type="entry name" value="SAT"/>
    <property type="match status" value="1"/>
</dbReference>
<gene>
    <name evidence="19" type="ORF">AOQ84DRAFT_431475</name>
</gene>
<evidence type="ECO:0000256" key="15">
    <source>
        <dbReference type="ARBA" id="ARBA00048835"/>
    </source>
</evidence>
<evidence type="ECO:0000256" key="8">
    <source>
        <dbReference type="ARBA" id="ARBA00023239"/>
    </source>
</evidence>
<dbReference type="PRINTS" id="PR01483">
    <property type="entry name" value="FASYNTHASE"/>
</dbReference>
<dbReference type="Pfam" id="PF13452">
    <property type="entry name" value="FAS1_DH_region"/>
    <property type="match status" value="1"/>
</dbReference>
<evidence type="ECO:0000259" key="18">
    <source>
        <dbReference type="SMART" id="SM00827"/>
    </source>
</evidence>
<dbReference type="InterPro" id="IPR003965">
    <property type="entry name" value="Fatty_acid_synthase"/>
</dbReference>
<dbReference type="InterPro" id="IPR039569">
    <property type="entry name" value="FAS1-like_DH_region"/>
</dbReference>
<evidence type="ECO:0000256" key="2">
    <source>
        <dbReference type="ARBA" id="ARBA00010009"/>
    </source>
</evidence>
<dbReference type="GO" id="GO:0016297">
    <property type="term" value="F:fatty acyl-[ACP] hydrolase activity"/>
    <property type="evidence" value="ECO:0007669"/>
    <property type="project" value="UniProtKB-EC"/>
</dbReference>
<keyword evidence="5 16" id="KW-0521">NADP</keyword>
<dbReference type="GO" id="GO:0004314">
    <property type="term" value="F:[acyl-carrier-protein] S-malonyltransferase activity"/>
    <property type="evidence" value="ECO:0007669"/>
    <property type="project" value="UniProtKB-EC"/>
</dbReference>
<keyword evidence="3 16" id="KW-0808">Transferase</keyword>
<comment type="catalytic activity">
    <reaction evidence="11">
        <text>acetyl-CoA + n malonyl-CoA + 2n NADPH + 4n H(+) = a long-chain-acyl-CoA + n CoA + n CO2 + 2n NADP(+).</text>
        <dbReference type="EC" id="2.3.1.86"/>
    </reaction>
</comment>
<evidence type="ECO:0000256" key="17">
    <source>
        <dbReference type="PIRSR" id="PIRSR005562-1"/>
    </source>
</evidence>
<comment type="subunit">
    <text evidence="10">[Alpha(6)beta(6)] hexamers of two multifunctional subunits (alpha and beta).</text>
</comment>
<name>A0A8E2JTL1_9PEZI</name>
<keyword evidence="6 16" id="KW-0560">Oxidoreductase</keyword>
<protein>
    <submittedName>
        <fullName evidence="19">Beta subunit of fatty acid synthase</fullName>
    </submittedName>
</protein>
<dbReference type="SMART" id="SM00827">
    <property type="entry name" value="PKS_AT"/>
    <property type="match status" value="1"/>
</dbReference>
<dbReference type="InterPro" id="IPR016452">
    <property type="entry name" value="Fas1/AflB-like"/>
</dbReference>
<dbReference type="EMBL" id="KV749537">
    <property type="protein sequence ID" value="OCL09018.1"/>
    <property type="molecule type" value="Genomic_DNA"/>
</dbReference>
<evidence type="ECO:0000256" key="13">
    <source>
        <dbReference type="ARBA" id="ARBA00048536"/>
    </source>
</evidence>
<dbReference type="PIRSF" id="PIRSF005562">
    <property type="entry name" value="FAS_yeast_beta"/>
    <property type="match status" value="1"/>
</dbReference>
<evidence type="ECO:0000256" key="14">
    <source>
        <dbReference type="ARBA" id="ARBA00048572"/>
    </source>
</evidence>
<dbReference type="Pfam" id="PF01575">
    <property type="entry name" value="MaoC_dehydratas"/>
    <property type="match status" value="1"/>
</dbReference>
<dbReference type="GO" id="GO:0004318">
    <property type="term" value="F:enoyl-[acyl-carrier-protein] reductase (NADH) activity"/>
    <property type="evidence" value="ECO:0007669"/>
    <property type="project" value="UniProtKB-UniRule"/>
</dbReference>
<reference evidence="19 20" key="1">
    <citation type="journal article" date="2016" name="Nat. Commun.">
        <title>Ectomycorrhizal ecology is imprinted in the genome of the dominant symbiotic fungus Cenococcum geophilum.</title>
        <authorList>
            <consortium name="DOE Joint Genome Institute"/>
            <person name="Peter M."/>
            <person name="Kohler A."/>
            <person name="Ohm R.A."/>
            <person name="Kuo A."/>
            <person name="Krutzmann J."/>
            <person name="Morin E."/>
            <person name="Arend M."/>
            <person name="Barry K.W."/>
            <person name="Binder M."/>
            <person name="Choi C."/>
            <person name="Clum A."/>
            <person name="Copeland A."/>
            <person name="Grisel N."/>
            <person name="Haridas S."/>
            <person name="Kipfer T."/>
            <person name="LaButti K."/>
            <person name="Lindquist E."/>
            <person name="Lipzen A."/>
            <person name="Maire R."/>
            <person name="Meier B."/>
            <person name="Mihaltcheva S."/>
            <person name="Molinier V."/>
            <person name="Murat C."/>
            <person name="Poggeler S."/>
            <person name="Quandt C.A."/>
            <person name="Sperisen C."/>
            <person name="Tritt A."/>
            <person name="Tisserant E."/>
            <person name="Crous P.W."/>
            <person name="Henrissat B."/>
            <person name="Nehls U."/>
            <person name="Egli S."/>
            <person name="Spatafora J.W."/>
            <person name="Grigoriev I.V."/>
            <person name="Martin F.M."/>
        </authorList>
    </citation>
    <scope>NUCLEOTIDE SEQUENCE [LARGE SCALE GENOMIC DNA]</scope>
    <source>
        <strain evidence="19 20">CBS 207.34</strain>
    </source>
</reference>
<evidence type="ECO:0000256" key="1">
    <source>
        <dbReference type="ARBA" id="ARBA00001055"/>
    </source>
</evidence>
<dbReference type="InterPro" id="IPR013785">
    <property type="entry name" value="Aldolase_TIM"/>
</dbReference>
<dbReference type="Gene3D" id="3.20.20.70">
    <property type="entry name" value="Aldolase class I"/>
    <property type="match status" value="1"/>
</dbReference>
<evidence type="ECO:0000313" key="20">
    <source>
        <dbReference type="Proteomes" id="UP000250140"/>
    </source>
</evidence>
<evidence type="ECO:0000256" key="3">
    <source>
        <dbReference type="ARBA" id="ARBA00022679"/>
    </source>
</evidence>
<comment type="catalytic activity">
    <reaction evidence="15">
        <text>holo-[ACP] + acetyl-CoA = acetyl-[ACP] + CoA</text>
        <dbReference type="Rhea" id="RHEA:41788"/>
        <dbReference type="Rhea" id="RHEA-COMP:9621"/>
        <dbReference type="Rhea" id="RHEA-COMP:9685"/>
        <dbReference type="ChEBI" id="CHEBI:57287"/>
        <dbReference type="ChEBI" id="CHEBI:57288"/>
        <dbReference type="ChEBI" id="CHEBI:64479"/>
        <dbReference type="ChEBI" id="CHEBI:78446"/>
        <dbReference type="EC" id="2.3.1.38"/>
    </reaction>
</comment>
<comment type="similarity">
    <text evidence="2 16">Belongs to the fungal fatty acid synthetase subunit beta family.</text>
</comment>
<dbReference type="FunFam" id="1.20.930.70:FF:000001">
    <property type="entry name" value="Fatty acid synthase beta subunit dehydratase"/>
    <property type="match status" value="1"/>
</dbReference>
<evidence type="ECO:0000256" key="11">
    <source>
        <dbReference type="ARBA" id="ARBA00048237"/>
    </source>
</evidence>
<dbReference type="Gene3D" id="3.40.366.10">
    <property type="entry name" value="Malonyl-Coenzyme A Acyl Carrier Protein, domain 2"/>
    <property type="match status" value="3"/>
</dbReference>
<evidence type="ECO:0000313" key="19">
    <source>
        <dbReference type="EMBL" id="OCL09018.1"/>
    </source>
</evidence>
<dbReference type="GO" id="GO:0019171">
    <property type="term" value="F:(3R)-hydroxyacyl-[acyl-carrier-protein] dehydratase activity"/>
    <property type="evidence" value="ECO:0007669"/>
    <property type="project" value="UniProtKB-EC"/>
</dbReference>
<dbReference type="Pfam" id="PF22235">
    <property type="entry name" value="FAS1_thioest_ins"/>
    <property type="match status" value="1"/>
</dbReference>
<dbReference type="InterPro" id="IPR013565">
    <property type="entry name" value="Fas1/AflB-like_central"/>
</dbReference>
<dbReference type="InterPro" id="IPR014043">
    <property type="entry name" value="Acyl_transferase_dom"/>
</dbReference>
<dbReference type="SUPFAM" id="SSF52151">
    <property type="entry name" value="FabD/lysophospholipase-like"/>
    <property type="match status" value="2"/>
</dbReference>
<dbReference type="Pfam" id="PF08354">
    <property type="entry name" value="Fas1-AflB-like_hel"/>
    <property type="match status" value="1"/>
</dbReference>
<dbReference type="InterPro" id="IPR032088">
    <property type="entry name" value="SAT"/>
</dbReference>
<keyword evidence="8" id="KW-0456">Lyase</keyword>
<dbReference type="InterPro" id="IPR016035">
    <property type="entry name" value="Acyl_Trfase/lysoPLipase"/>
</dbReference>
<evidence type="ECO:0000256" key="5">
    <source>
        <dbReference type="ARBA" id="ARBA00022857"/>
    </source>
</evidence>
<dbReference type="Gene3D" id="1.20.930.70">
    <property type="match status" value="1"/>
</dbReference>
<keyword evidence="20" id="KW-1185">Reference proteome</keyword>
<dbReference type="FunFam" id="3.30.70.3330:FF:000001">
    <property type="entry name" value="Fatty acid synthase subunit beta dehydratase"/>
    <property type="match status" value="1"/>
</dbReference>
<evidence type="ECO:0000256" key="16">
    <source>
        <dbReference type="PIRNR" id="PIRNR005562"/>
    </source>
</evidence>
<dbReference type="InterPro" id="IPR040883">
    <property type="entry name" value="FAS_meander"/>
</dbReference>
<dbReference type="GO" id="GO:0004321">
    <property type="term" value="F:fatty-acyl-CoA synthase activity"/>
    <property type="evidence" value="ECO:0007669"/>
    <property type="project" value="UniProtKB-EC"/>
</dbReference>
<dbReference type="Pfam" id="PF00698">
    <property type="entry name" value="Acyl_transf_1"/>
    <property type="match status" value="1"/>
</dbReference>
<dbReference type="Gene3D" id="6.10.60.10">
    <property type="match status" value="1"/>
</dbReference>
<dbReference type="Gene3D" id="3.30.70.3330">
    <property type="match status" value="1"/>
</dbReference>
<comment type="catalytic activity">
    <reaction evidence="1">
        <text>a (3R)-hydroxyacyl-[ACP] = a (2E)-enoyl-[ACP] + H2O</text>
        <dbReference type="Rhea" id="RHEA:13097"/>
        <dbReference type="Rhea" id="RHEA-COMP:9925"/>
        <dbReference type="Rhea" id="RHEA-COMP:9945"/>
        <dbReference type="ChEBI" id="CHEBI:15377"/>
        <dbReference type="ChEBI" id="CHEBI:78784"/>
        <dbReference type="ChEBI" id="CHEBI:78827"/>
        <dbReference type="EC" id="4.2.1.59"/>
    </reaction>
</comment>
<proteinExistence type="inferred from homology"/>
<sequence>MSSEVFSKAVERLGNEYLRGKDIHTRAAELPANLELASKQEVIRSYCEAMHLMRRPFGGRVPQLFTPSHPSEQTPIFAVFGGQGNTQHYFEELRDLYATYGCLLDDILEYASIIFGQLLCDETTIDQYPYGLDFFTWLRKPESTPEREYLLSAPVSFPLIALGQLASFYITCNIWQLSPGEVVDKLHGLTGHSQGIIVAAGIATCKTWDNFQGAFRSCLIALFYTGCRSQQQFPRKTSWQKMVQGPVSGSEDEHSPMMNIIHLSQADVELQIQLFNRHLPENQRIALALVNGPQNSVVGGPPESLRSFNSWLQKLREPQSNGKQSEAHPGSGKSFTTRYLPISAPFHTFHLTNAKSIIVDDMQRHNIMIKPSELLIPVYDSKTGRDLREVEEEALFPILTNAITTEMVDWPRASMFPNRSCIIDFGPGETSGVGTLLHRTKEGTGTRVILAGPLQGTLPRVGYKPDLFESPTSTSTQKSTDWLRDFAPALLSDASGRTMVSTKMSQLLGVPPVMVAGMTPTTVHPDFVAAVINAGYHVELAAGGYHHEESLVQAIKSIEKSISAGKGITINLIYSAPRSIQWQIPLVKDLIQKGHLIDGITLGAGVPSLEVATSYIEELGLKHISFKPGSVNAINQVIVIAKAHPDFPILLQWTGGRGGGHHSTEDFHAPILQTYASIRRCSNIILIAGSGFGGSDDTYPYLTGSWSEKFSRPCMPFDGCLFGSRMMVAKEAHTSLAAKQVIASTEGVEDALWQSSKDILTVKSEMGQPIHKIATRGVQLWAEMDRKIFSLDKSKQVAEINRQRSYIIERLNKDFQKLWFGYHFASGKPVELKDMSYIDITRRMLDLLYIKKKSQWIDPSYVTLFGDFVRRIEERLPISNPELTQPIFTSYADFDKPFEALRKLAQAYRGSQVQLINQEDQEYFLSICRRSGQKPVPFIPVLDQSFEMWFKKDSLWQSEFVDAVVDGDVQRTCILQGPVAVAYATPENINEPVKAILDQINNGHIQGLLRDFYADKPETVPFVEFFGHHASEIAVSQHSVQITTGPSSTTYGIPSDTQELPSSEAWFNLLAGNKLSWRYAVFRSLTVMNRDQMVPNPIRQAFAPARGCSVMITDKLRHNYVAITMSSNSSNQTDISIATEPGNKIILRMYCYENALNEPLPLKFQFSYHPESPHSLLQEDAEGRNERICDFYRKLWIGKSYKAPLPARKLTYKANGGETVVAQSLVEKFLQTIGGGMRNVDRDGLVPMDFAIVVGWKAIMKALLLVQGDLLKLVHLSNKFRMYPGARPLRVGEKAESFAKTTAVTIQDSGKVVEVCCTISRNRVPVMDVISQFLYRGTYTDFSESFQAFNEDVREVELSSPSQANLLISKEWIIFHHPVTPDTLCGKTLTFELETFSVLKSRWLHSRLRTIGKVFDNSSSSRNPVEIGMVHYDSLASPTPTLADNPVIGYLERHGKAVRRRVMLENPISLNHGDEGFVFAAPNSNSEYSRVSQDYNPIHVSSAFARYAGLPGPITHGMHTSAIIRSICEMRCAEGDLSAMRTFNASFSGMIEPGDKIEVNLAQIAMVEGRKVISIEARNVDTSEKVFVGECEIEQSETAYIFTGQGSQEANMGMDLYETSAIARQIWDRADKHFDETYGFRISEIVKKNPKQLTIHFGGRRGATIRQNYLNMTYDSYDKAGNKTTKRFFDIHERSPSYTYRHPKGLLFSTEFAQPALTVMEKAAFEDMNSKGLISEGSKYAGHSLGEYAALSAIANMMPVEQILSIVFYRGLSMQVAVERDEEGRSEFGMMAVDPSRVTKSFGIKELESTVSTISQEASSLLEIVNYNIAQKQYVCAGTLRNLQTLTDVLNELATRPRSTASDLIDETIRRHVARNSSQSEPVTSLERGKATIPLEGIDVPFHSSFLRPNLAAFREVLEQNIQPSWIDPNKLVGRYIPNVTARPFDTTKEAFEYAWEVTKSDRLRNILDNWQDI</sequence>
<dbReference type="InterPro" id="IPR002539">
    <property type="entry name" value="MaoC-like_dom"/>
</dbReference>
<dbReference type="Gene3D" id="3.30.70.3320">
    <property type="match status" value="1"/>
</dbReference>
<evidence type="ECO:0000256" key="12">
    <source>
        <dbReference type="ARBA" id="ARBA00048462"/>
    </source>
</evidence>
<dbReference type="InterPro" id="IPR029069">
    <property type="entry name" value="HotDog_dom_sf"/>
</dbReference>
<keyword evidence="9" id="KW-0511">Multifunctional enzyme</keyword>
<comment type="catalytic activity">
    <reaction evidence="14">
        <text>a 2,3-saturated acyl-[ACP] + NAD(+) = a (2E)-enoyl-[ACP] + NADH + H(+)</text>
        <dbReference type="Rhea" id="RHEA:10240"/>
        <dbReference type="Rhea" id="RHEA-COMP:9925"/>
        <dbReference type="Rhea" id="RHEA-COMP:9926"/>
        <dbReference type="ChEBI" id="CHEBI:15378"/>
        <dbReference type="ChEBI" id="CHEBI:57540"/>
        <dbReference type="ChEBI" id="CHEBI:57945"/>
        <dbReference type="ChEBI" id="CHEBI:78784"/>
        <dbReference type="ChEBI" id="CHEBI:78785"/>
        <dbReference type="EC" id="1.3.1.9"/>
    </reaction>
</comment>
<dbReference type="Gene3D" id="1.20.1050.120">
    <property type="match status" value="1"/>
</dbReference>
<dbReference type="InterPro" id="IPR001227">
    <property type="entry name" value="Ac_transferase_dom_sf"/>
</dbReference>
<feature type="active site" description="For acetyltransferase activity" evidence="17">
    <location>
        <position position="193"/>
    </location>
</feature>
<evidence type="ECO:0000256" key="9">
    <source>
        <dbReference type="ARBA" id="ARBA00023268"/>
    </source>
</evidence>
<dbReference type="OrthoDB" id="4251012at2759"/>
<dbReference type="GO" id="GO:0006633">
    <property type="term" value="P:fatty acid biosynthetic process"/>
    <property type="evidence" value="ECO:0007669"/>
    <property type="project" value="InterPro"/>
</dbReference>
<keyword evidence="7 16" id="KW-0520">NAD</keyword>
<feature type="active site" description="For malonyltransferase activity" evidence="17">
    <location>
        <position position="1744"/>
    </location>
</feature>
<evidence type="ECO:0000256" key="6">
    <source>
        <dbReference type="ARBA" id="ARBA00023002"/>
    </source>
</evidence>
<dbReference type="GO" id="GO:0004312">
    <property type="term" value="F:fatty acid synthase activity"/>
    <property type="evidence" value="ECO:0007669"/>
    <property type="project" value="InterPro"/>
</dbReference>
<dbReference type="Gene3D" id="3.30.1120.100">
    <property type="match status" value="1"/>
</dbReference>
<keyword evidence="4 16" id="KW-0378">Hydrolase</keyword>
<dbReference type="SUPFAM" id="SSF54637">
    <property type="entry name" value="Thioesterase/thiol ester dehydrase-isomerase"/>
    <property type="match status" value="2"/>
</dbReference>
<comment type="catalytic activity">
    <reaction evidence="13">
        <text>(9Z)-octadecenoyl-[ACP] + H2O = (9Z)-octadecenoate + holo-[ACP] + H(+)</text>
        <dbReference type="Rhea" id="RHEA:15057"/>
        <dbReference type="Rhea" id="RHEA-COMP:9685"/>
        <dbReference type="Rhea" id="RHEA-COMP:9924"/>
        <dbReference type="ChEBI" id="CHEBI:15377"/>
        <dbReference type="ChEBI" id="CHEBI:15378"/>
        <dbReference type="ChEBI" id="CHEBI:30823"/>
        <dbReference type="ChEBI" id="CHEBI:64479"/>
        <dbReference type="ChEBI" id="CHEBI:78783"/>
        <dbReference type="EC" id="3.1.2.14"/>
    </reaction>
</comment>